<dbReference type="PROSITE" id="PS51318">
    <property type="entry name" value="TAT"/>
    <property type="match status" value="1"/>
</dbReference>
<dbReference type="HOGENOM" id="CLU_775833_0_0_5"/>
<reference evidence="2 3" key="1">
    <citation type="journal article" date="2014" name="PLoS ONE">
        <title>Genome Information of Methylobacterium oryzae, a Plant-Probiotic Methylotroph in the Phyllosphere.</title>
        <authorList>
            <person name="Kwak M.J."/>
            <person name="Jeong H."/>
            <person name="Madhaiyan M."/>
            <person name="Lee Y."/>
            <person name="Sa T.M."/>
            <person name="Oh T.K."/>
            <person name="Kim J.F."/>
        </authorList>
    </citation>
    <scope>NUCLEOTIDE SEQUENCE [LARGE SCALE GENOMIC DNA]</scope>
    <source>
        <strain evidence="2 3">CBMB20</strain>
    </source>
</reference>
<feature type="signal peptide" evidence="1">
    <location>
        <begin position="1"/>
        <end position="33"/>
    </location>
</feature>
<dbReference type="eggNOG" id="ENOG502ZB1G">
    <property type="taxonomic scope" value="Bacteria"/>
</dbReference>
<evidence type="ECO:0000256" key="1">
    <source>
        <dbReference type="SAM" id="SignalP"/>
    </source>
</evidence>
<dbReference type="STRING" id="693986.MOC_1810"/>
<proteinExistence type="predicted"/>
<feature type="chain" id="PRO_5001848022" evidence="1">
    <location>
        <begin position="34"/>
        <end position="375"/>
    </location>
</feature>
<organism evidence="2 3">
    <name type="scientific">Methylobacterium oryzae CBMB20</name>
    <dbReference type="NCBI Taxonomy" id="693986"/>
    <lineage>
        <taxon>Bacteria</taxon>
        <taxon>Pseudomonadati</taxon>
        <taxon>Pseudomonadota</taxon>
        <taxon>Alphaproteobacteria</taxon>
        <taxon>Hyphomicrobiales</taxon>
        <taxon>Methylobacteriaceae</taxon>
        <taxon>Methylobacterium</taxon>
    </lineage>
</organism>
<evidence type="ECO:0000313" key="3">
    <source>
        <dbReference type="Proteomes" id="UP000029492"/>
    </source>
</evidence>
<sequence>MSPRPARRRRRAARWAAAGLALLALACALPVAAIEGGCAVAPDPTLQGRAGGGSRFGIAPDGYKRAAGDSYLTFPEWDIVHAYADLAGVTRSASESAFDYWAATTGFWTSLCGATRAAGRTGDVTAGQKVTNYVIGLSFTAEMLIQGAYERTVGALTAWWRGPEPTEEDRFNARLLADYAVFLRQTPWYRYPFDAELSRLWRDVPFTPSLRAVERRGALSLQYGVKWAYAQGIAWLAGMDPAGLTIRSVVAGLDAADAAADPRITRLGPVPAGDGGPAALIETPRYRAFTEILRGLGARGRTVLEIAGNDRILTTVLLPPGRTVALAGAEPLFAMPIQSEPGWQRVGYDTAVEQLVEQIRAVEAAGGRFEHAYDY</sequence>
<dbReference type="AlphaFoldDB" id="A0A089NSN5"/>
<evidence type="ECO:0000313" key="2">
    <source>
        <dbReference type="EMBL" id="AIQ89565.1"/>
    </source>
</evidence>
<dbReference type="PROSITE" id="PS51257">
    <property type="entry name" value="PROKAR_LIPOPROTEIN"/>
    <property type="match status" value="1"/>
</dbReference>
<name>A0A089NSN5_9HYPH</name>
<accession>A0A089NSN5</accession>
<keyword evidence="1" id="KW-0732">Signal</keyword>
<dbReference type="Proteomes" id="UP000029492">
    <property type="component" value="Chromosome"/>
</dbReference>
<dbReference type="EMBL" id="CP003811">
    <property type="protein sequence ID" value="AIQ89565.1"/>
    <property type="molecule type" value="Genomic_DNA"/>
</dbReference>
<dbReference type="KEGG" id="mor:MOC_1810"/>
<dbReference type="InterPro" id="IPR006311">
    <property type="entry name" value="TAT_signal"/>
</dbReference>
<keyword evidence="3" id="KW-1185">Reference proteome</keyword>
<dbReference type="RefSeq" id="WP_043356642.1">
    <property type="nucleotide sequence ID" value="NZ_CP003811.1"/>
</dbReference>
<gene>
    <name evidence="2" type="ORF">MOC_1810</name>
</gene>
<protein>
    <submittedName>
        <fullName evidence="2">Protein of unassigned function</fullName>
    </submittedName>
</protein>